<keyword evidence="7 16" id="KW-0547">Nucleotide-binding</keyword>
<accession>A0A0H0XWA1</accession>
<keyword evidence="10 18" id="KW-1133">Transmembrane helix</keyword>
<evidence type="ECO:0000256" key="18">
    <source>
        <dbReference type="SAM" id="Phobius"/>
    </source>
</evidence>
<reference evidence="20 21" key="1">
    <citation type="submission" date="2015-04" db="EMBL/GenBank/DDBJ databases">
        <title>The draft genome sequence of Erythrobacter marinus HWDM-33.</title>
        <authorList>
            <person name="Zhuang L."/>
            <person name="Liu Y."/>
            <person name="Shao Z."/>
        </authorList>
    </citation>
    <scope>NUCLEOTIDE SEQUENCE [LARGE SCALE GENOMIC DNA]</scope>
    <source>
        <strain evidence="20 21">HWDM-33</strain>
    </source>
</reference>
<feature type="compositionally biased region" description="Basic and acidic residues" evidence="17">
    <location>
        <begin position="218"/>
        <end position="232"/>
    </location>
</feature>
<dbReference type="SUPFAM" id="SSF46785">
    <property type="entry name" value="Winged helix' DNA-binding domain"/>
    <property type="match status" value="1"/>
</dbReference>
<evidence type="ECO:0000256" key="11">
    <source>
        <dbReference type="ARBA" id="ARBA00023125"/>
    </source>
</evidence>
<comment type="similarity">
    <text evidence="2">Belongs to the FtsK/SpoIIIE/SftA family.</text>
</comment>
<dbReference type="STRING" id="874156.GCA_001021555_00647"/>
<evidence type="ECO:0000313" key="21">
    <source>
        <dbReference type="Proteomes" id="UP000053455"/>
    </source>
</evidence>
<keyword evidence="12 18" id="KW-0472">Membrane</keyword>
<evidence type="ECO:0000313" key="20">
    <source>
        <dbReference type="EMBL" id="KLI64575.1"/>
    </source>
</evidence>
<feature type="region of interest" description="Disordered" evidence="17">
    <location>
        <begin position="210"/>
        <end position="278"/>
    </location>
</feature>
<evidence type="ECO:0000256" key="16">
    <source>
        <dbReference type="PROSITE-ProRule" id="PRU00289"/>
    </source>
</evidence>
<feature type="transmembrane region" description="Helical" evidence="18">
    <location>
        <begin position="172"/>
        <end position="192"/>
    </location>
</feature>
<dbReference type="PANTHER" id="PTHR22683:SF41">
    <property type="entry name" value="DNA TRANSLOCASE FTSK"/>
    <property type="match status" value="1"/>
</dbReference>
<evidence type="ECO:0000256" key="17">
    <source>
        <dbReference type="SAM" id="MobiDB-lite"/>
    </source>
</evidence>
<evidence type="ECO:0000256" key="12">
    <source>
        <dbReference type="ARBA" id="ARBA00023136"/>
    </source>
</evidence>
<dbReference type="OrthoDB" id="9807790at2"/>
<dbReference type="Pfam" id="PF17854">
    <property type="entry name" value="FtsK_alpha"/>
    <property type="match status" value="1"/>
</dbReference>
<dbReference type="PATRIC" id="fig|874156.12.peg.659"/>
<dbReference type="Gene3D" id="3.40.50.300">
    <property type="entry name" value="P-loop containing nucleotide triphosphate hydrolases"/>
    <property type="match status" value="1"/>
</dbReference>
<keyword evidence="8" id="KW-0159">Chromosome partition</keyword>
<dbReference type="InterPro" id="IPR036390">
    <property type="entry name" value="WH_DNA-bd_sf"/>
</dbReference>
<dbReference type="GO" id="GO:0051301">
    <property type="term" value="P:cell division"/>
    <property type="evidence" value="ECO:0007669"/>
    <property type="project" value="UniProtKB-KW"/>
</dbReference>
<evidence type="ECO:0000256" key="8">
    <source>
        <dbReference type="ARBA" id="ARBA00022829"/>
    </source>
</evidence>
<dbReference type="GO" id="GO:0005524">
    <property type="term" value="F:ATP binding"/>
    <property type="evidence" value="ECO:0007669"/>
    <property type="project" value="UniProtKB-UniRule"/>
</dbReference>
<evidence type="ECO:0000256" key="14">
    <source>
        <dbReference type="ARBA" id="ARBA00024784"/>
    </source>
</evidence>
<evidence type="ECO:0000256" key="10">
    <source>
        <dbReference type="ARBA" id="ARBA00022989"/>
    </source>
</evidence>
<evidence type="ECO:0000256" key="6">
    <source>
        <dbReference type="ARBA" id="ARBA00022692"/>
    </source>
</evidence>
<feature type="binding site" evidence="16">
    <location>
        <begin position="441"/>
        <end position="448"/>
    </location>
    <ligand>
        <name>ATP</name>
        <dbReference type="ChEBI" id="CHEBI:30616"/>
    </ligand>
</feature>
<name>A0A0H0XWA1_9SPHN</name>
<dbReference type="PANTHER" id="PTHR22683">
    <property type="entry name" value="SPORULATION PROTEIN RELATED"/>
    <property type="match status" value="1"/>
</dbReference>
<dbReference type="PROSITE" id="PS50901">
    <property type="entry name" value="FTSK"/>
    <property type="match status" value="1"/>
</dbReference>
<organism evidence="20 21">
    <name type="scientific">Aurantiacibacter marinus</name>
    <dbReference type="NCBI Taxonomy" id="874156"/>
    <lineage>
        <taxon>Bacteria</taxon>
        <taxon>Pseudomonadati</taxon>
        <taxon>Pseudomonadota</taxon>
        <taxon>Alphaproteobacteria</taxon>
        <taxon>Sphingomonadales</taxon>
        <taxon>Erythrobacteraceae</taxon>
        <taxon>Aurantiacibacter</taxon>
    </lineage>
</organism>
<keyword evidence="5 20" id="KW-0132">Cell division</keyword>
<dbReference type="InterPro" id="IPR041027">
    <property type="entry name" value="FtsK_alpha"/>
</dbReference>
<comment type="function">
    <text evidence="14">Essential cell division protein that coordinates cell division and chromosome segregation. The N-terminus is involved in assembly of the cell-division machinery. The C-terminus functions as a DNA motor that moves dsDNA in an ATP-dependent manner towards the dif recombination site, which is located within the replication terminus region. Translocation stops specifically at Xer-dif sites, where FtsK interacts with the Xer recombinase, allowing activation of chromosome unlinking by recombination. FtsK orienting polar sequences (KOPS) guide the direction of DNA translocation. FtsK can remove proteins from DNA as it translocates, but translocation stops specifically at XerCD-dif site, thereby preventing removal of XerC and XerD from dif.</text>
</comment>
<keyword evidence="21" id="KW-1185">Reference proteome</keyword>
<comment type="subcellular location">
    <subcellularLocation>
        <location evidence="1">Cell membrane</location>
        <topology evidence="1">Multi-pass membrane protein</topology>
    </subcellularLocation>
</comment>
<keyword evidence="9 16" id="KW-0067">ATP-binding</keyword>
<proteinExistence type="inferred from homology"/>
<evidence type="ECO:0000256" key="1">
    <source>
        <dbReference type="ARBA" id="ARBA00004651"/>
    </source>
</evidence>
<dbReference type="AlphaFoldDB" id="A0A0H0XWA1"/>
<comment type="caution">
    <text evidence="20">The sequence shown here is derived from an EMBL/GenBank/DDBJ whole genome shotgun (WGS) entry which is preliminary data.</text>
</comment>
<dbReference type="InterPro" id="IPR025199">
    <property type="entry name" value="FtsK_4TM"/>
</dbReference>
<evidence type="ECO:0000256" key="13">
    <source>
        <dbReference type="ARBA" id="ARBA00023306"/>
    </source>
</evidence>
<protein>
    <recommendedName>
        <fullName evidence="3">DNA translocase FtsK</fullName>
    </recommendedName>
</protein>
<evidence type="ECO:0000256" key="4">
    <source>
        <dbReference type="ARBA" id="ARBA00022475"/>
    </source>
</evidence>
<evidence type="ECO:0000259" key="19">
    <source>
        <dbReference type="PROSITE" id="PS50901"/>
    </source>
</evidence>
<dbReference type="InterPro" id="IPR050206">
    <property type="entry name" value="FtsK/SpoIIIE/SftA"/>
</dbReference>
<feature type="transmembrane region" description="Helical" evidence="18">
    <location>
        <begin position="139"/>
        <end position="160"/>
    </location>
</feature>
<dbReference type="CDD" id="cd01127">
    <property type="entry name" value="TrwB_TraG_TraD_VirD4"/>
    <property type="match status" value="1"/>
</dbReference>
<dbReference type="Pfam" id="PF13491">
    <property type="entry name" value="FtsK_4TM"/>
    <property type="match status" value="1"/>
</dbReference>
<dbReference type="SMART" id="SM00843">
    <property type="entry name" value="Ftsk_gamma"/>
    <property type="match status" value="1"/>
</dbReference>
<sequence>MATKANQNADWKAAFRRSLARSAQLTGAVLLYAFTAFLAIALLSHSQTDPSLSTAAGDVVDNWMGKPGAFVADLALTAFGWVSVLFLPLTYVVARKLWRDADEEEHWGGQWWRTVGLLLIAMTLLSTTLSLVTDSREHSWPAGFGGLTGLLGEGGIRAIAGLVPEAGQFWTILAGGLISLVGGALLAGRVFAIDWATLLTLPEWIRNPPQLFKSSNPFKDETTRKQRRRPDAQADDGDDGNSPSDGTAAMAGSPFDKRRPPEISDAASPPQRAKSAAKVSQKDLFAEYDLPTVDLLEDGPTNQAPPLDKLALERNARLLETVLDDFNVKGEITAVKTGPVVTMYELEPAPGIKASRVIGLAEDIARNMSAISARVAPIPGKTVMGIELPNADRQMVNFKEMVASEAFVSSKGGLPIILGKGISGEPIVADLAAMPHLLVAGTTGSGKSVGLNAILLSLLYRFTPAECRLILIDPKVLELKSYDDIPHLLAPVVTEPHKSVRSLKWAVEEMERRYRMMSEIGARNLGGFNERVAAASAKGKPLKRTVQTGYDPETGEAVVEEKELDYEVLPQIVLIVDELADLMVTVGKEIEVLIQRLAQKSRAAGIHLIMATQRPSVDVITGVIKANLPTRISFNVTSRIDSRTILGEQGAEQLLGKGDMLFKPNTGPLKRVHGPFVSDEEVERVAEHWRAQGSPAYVDSVTEEPEDGGYNFEDELTASDNPEERKYRQACQIVIENQKASGSWLQRQMGVGYNTAAKLIERMEEDGIVGPANHVGRREIYRDRDGNPL</sequence>
<dbReference type="Pfam" id="PF09397">
    <property type="entry name" value="FtsK_gamma"/>
    <property type="match status" value="1"/>
</dbReference>
<dbReference type="GO" id="GO:0007059">
    <property type="term" value="P:chromosome segregation"/>
    <property type="evidence" value="ECO:0007669"/>
    <property type="project" value="UniProtKB-KW"/>
</dbReference>
<keyword evidence="4" id="KW-1003">Cell membrane</keyword>
<keyword evidence="6 18" id="KW-0812">Transmembrane</keyword>
<dbReference type="RefSeq" id="WP_047092440.1">
    <property type="nucleotide sequence ID" value="NZ_LBHU01000001.1"/>
</dbReference>
<evidence type="ECO:0000256" key="5">
    <source>
        <dbReference type="ARBA" id="ARBA00022618"/>
    </source>
</evidence>
<dbReference type="SUPFAM" id="SSF52540">
    <property type="entry name" value="P-loop containing nucleoside triphosphate hydrolases"/>
    <property type="match status" value="1"/>
</dbReference>
<dbReference type="Gene3D" id="3.30.980.40">
    <property type="match status" value="1"/>
</dbReference>
<evidence type="ECO:0000256" key="9">
    <source>
        <dbReference type="ARBA" id="ARBA00022840"/>
    </source>
</evidence>
<evidence type="ECO:0000256" key="2">
    <source>
        <dbReference type="ARBA" id="ARBA00006474"/>
    </source>
</evidence>
<dbReference type="InterPro" id="IPR027417">
    <property type="entry name" value="P-loop_NTPase"/>
</dbReference>
<dbReference type="Gene3D" id="1.10.10.10">
    <property type="entry name" value="Winged helix-like DNA-binding domain superfamily/Winged helix DNA-binding domain"/>
    <property type="match status" value="1"/>
</dbReference>
<feature type="domain" description="FtsK" evidence="19">
    <location>
        <begin position="424"/>
        <end position="643"/>
    </location>
</feature>
<dbReference type="Proteomes" id="UP000053455">
    <property type="component" value="Unassembled WGS sequence"/>
</dbReference>
<evidence type="ECO:0000256" key="7">
    <source>
        <dbReference type="ARBA" id="ARBA00022741"/>
    </source>
</evidence>
<gene>
    <name evidence="20" type="ORF">AAV99_03155</name>
</gene>
<dbReference type="InterPro" id="IPR036388">
    <property type="entry name" value="WH-like_DNA-bd_sf"/>
</dbReference>
<evidence type="ECO:0000256" key="15">
    <source>
        <dbReference type="ARBA" id="ARBA00025923"/>
    </source>
</evidence>
<keyword evidence="11" id="KW-0238">DNA-binding</keyword>
<comment type="subunit">
    <text evidence="15">Homohexamer. Forms a ring that surrounds DNA.</text>
</comment>
<dbReference type="InterPro" id="IPR018541">
    <property type="entry name" value="Ftsk_gamma"/>
</dbReference>
<feature type="transmembrane region" description="Helical" evidence="18">
    <location>
        <begin position="115"/>
        <end position="133"/>
    </location>
</feature>
<feature type="transmembrane region" description="Helical" evidence="18">
    <location>
        <begin position="74"/>
        <end position="94"/>
    </location>
</feature>
<dbReference type="Pfam" id="PF01580">
    <property type="entry name" value="FtsK_SpoIIIE"/>
    <property type="match status" value="1"/>
</dbReference>
<dbReference type="GO" id="GO:0003677">
    <property type="term" value="F:DNA binding"/>
    <property type="evidence" value="ECO:0007669"/>
    <property type="project" value="UniProtKB-KW"/>
</dbReference>
<feature type="transmembrane region" description="Helical" evidence="18">
    <location>
        <begin position="25"/>
        <end position="43"/>
    </location>
</feature>
<dbReference type="InterPro" id="IPR002543">
    <property type="entry name" value="FtsK_dom"/>
</dbReference>
<dbReference type="GO" id="GO:0005886">
    <property type="term" value="C:plasma membrane"/>
    <property type="evidence" value="ECO:0007669"/>
    <property type="project" value="UniProtKB-SubCell"/>
</dbReference>
<evidence type="ECO:0000256" key="3">
    <source>
        <dbReference type="ARBA" id="ARBA00020887"/>
    </source>
</evidence>
<keyword evidence="13" id="KW-0131">Cell cycle</keyword>
<dbReference type="EMBL" id="LBHU01000001">
    <property type="protein sequence ID" value="KLI64575.1"/>
    <property type="molecule type" value="Genomic_DNA"/>
</dbReference>